<dbReference type="SUPFAM" id="SSF54782">
    <property type="entry name" value="Porphobilinogen deaminase (hydroxymethylbilane synthase), C-terminal domain"/>
    <property type="match status" value="1"/>
</dbReference>
<reference evidence="11" key="1">
    <citation type="submission" date="2015-07" db="EMBL/GenBank/DDBJ databases">
        <title>Complete genome sequence and phylogenetic analysis of Limnochorda pilosa.</title>
        <authorList>
            <person name="Watanabe M."/>
            <person name="Kojima H."/>
            <person name="Fukui M."/>
        </authorList>
    </citation>
    <scope>NUCLEOTIDE SEQUENCE [LARGE SCALE GENOMIC DNA]</scope>
    <source>
        <strain evidence="11">HC45</strain>
    </source>
</reference>
<comment type="miscellaneous">
    <text evidence="7">The porphobilinogen subunits are added to the dipyrromethane group.</text>
</comment>
<dbReference type="EC" id="2.5.1.61" evidence="7"/>
<accession>A0A0K2SJB8</accession>
<dbReference type="Pfam" id="PF03900">
    <property type="entry name" value="Porphobil_deamC"/>
    <property type="match status" value="1"/>
</dbReference>
<dbReference type="HAMAP" id="MF_00260">
    <property type="entry name" value="Porphobil_deam"/>
    <property type="match status" value="1"/>
</dbReference>
<dbReference type="GO" id="GO:0004418">
    <property type="term" value="F:hydroxymethylbilane synthase activity"/>
    <property type="evidence" value="ECO:0007669"/>
    <property type="project" value="UniProtKB-UniRule"/>
</dbReference>
<evidence type="ECO:0000313" key="11">
    <source>
        <dbReference type="Proteomes" id="UP000065807"/>
    </source>
</evidence>
<dbReference type="PIRSF" id="PIRSF001438">
    <property type="entry name" value="4pyrrol_synth_OHMeBilane_synth"/>
    <property type="match status" value="1"/>
</dbReference>
<comment type="catalytic activity">
    <reaction evidence="6 7">
        <text>4 porphobilinogen + H2O = hydroxymethylbilane + 4 NH4(+)</text>
        <dbReference type="Rhea" id="RHEA:13185"/>
        <dbReference type="ChEBI" id="CHEBI:15377"/>
        <dbReference type="ChEBI" id="CHEBI:28938"/>
        <dbReference type="ChEBI" id="CHEBI:57845"/>
        <dbReference type="ChEBI" id="CHEBI:58126"/>
        <dbReference type="EC" id="2.5.1.61"/>
    </reaction>
</comment>
<feature type="domain" description="Porphobilinogen deaminase N-terminal" evidence="8">
    <location>
        <begin position="6"/>
        <end position="210"/>
    </location>
</feature>
<dbReference type="OrthoDB" id="9810298at2"/>
<dbReference type="PATRIC" id="fig|1555112.3.peg.1316"/>
<dbReference type="PANTHER" id="PTHR11557:SF0">
    <property type="entry name" value="PORPHOBILINOGEN DEAMINASE"/>
    <property type="match status" value="1"/>
</dbReference>
<comment type="function">
    <text evidence="1 7">Tetrapolymerization of the monopyrrole PBG into the hydroxymethylbilane pre-uroporphyrinogen in several discrete steps.</text>
</comment>
<proteinExistence type="inferred from homology"/>
<sequence length="302" mass="32531">MNRRVVRVGTRKSPLALRQSRWVMDRLAAAWPELACVEVPMVTEGDRVLDQPLDQAGGRGLFVAEMEEALLRGDIDLAVHSMKDLPIDLATGLTLGPVPLRADPRDVLVSREGWTLEELPYGARVGTGSPRRRAQLLAHRPDLQVVALRGNLETRLRKLEEGQAEALVLAAAGLDRMGYGAERVPLEPPAFLPAVGQGALGLELRAGDAWLLDRLAALRDPAAEAATRAERAFLHALGGGCHLPIAAWSEVRGDRLHLLGRVVRTDGARRLEGEEEGSADAAEDVGRRLGEGLLASGARALL</sequence>
<dbReference type="STRING" id="1555112.LIP_1270"/>
<dbReference type="KEGG" id="lpil:LIP_1270"/>
<feature type="modified residue" description="S-(dipyrrolylmethanemethyl)cysteine" evidence="7">
    <location>
        <position position="241"/>
    </location>
</feature>
<comment type="subunit">
    <text evidence="3 7">Monomer.</text>
</comment>
<dbReference type="RefSeq" id="WP_068135563.1">
    <property type="nucleotide sequence ID" value="NZ_AP014924.1"/>
</dbReference>
<keyword evidence="5 7" id="KW-0627">Porphyrin biosynthesis</keyword>
<gene>
    <name evidence="7" type="primary">hemC</name>
    <name evidence="10" type="ORF">LIP_1270</name>
</gene>
<dbReference type="Pfam" id="PF01379">
    <property type="entry name" value="Porphobil_deam"/>
    <property type="match status" value="1"/>
</dbReference>
<dbReference type="SUPFAM" id="SSF53850">
    <property type="entry name" value="Periplasmic binding protein-like II"/>
    <property type="match status" value="1"/>
</dbReference>
<evidence type="ECO:0000259" key="8">
    <source>
        <dbReference type="Pfam" id="PF01379"/>
    </source>
</evidence>
<dbReference type="Gene3D" id="3.30.160.40">
    <property type="entry name" value="Porphobilinogen deaminase, C-terminal domain"/>
    <property type="match status" value="1"/>
</dbReference>
<dbReference type="AlphaFoldDB" id="A0A0K2SJB8"/>
<dbReference type="InterPro" id="IPR000860">
    <property type="entry name" value="HemC"/>
</dbReference>
<evidence type="ECO:0000256" key="6">
    <source>
        <dbReference type="ARBA" id="ARBA00048169"/>
    </source>
</evidence>
<organism evidence="10 11">
    <name type="scientific">Limnochorda pilosa</name>
    <dbReference type="NCBI Taxonomy" id="1555112"/>
    <lineage>
        <taxon>Bacteria</taxon>
        <taxon>Bacillati</taxon>
        <taxon>Bacillota</taxon>
        <taxon>Limnochordia</taxon>
        <taxon>Limnochordales</taxon>
        <taxon>Limnochordaceae</taxon>
        <taxon>Limnochorda</taxon>
    </lineage>
</organism>
<dbReference type="NCBIfam" id="TIGR00212">
    <property type="entry name" value="hemC"/>
    <property type="match status" value="1"/>
</dbReference>
<comment type="cofactor">
    <cofactor evidence="7">
        <name>dipyrromethane</name>
        <dbReference type="ChEBI" id="CHEBI:60342"/>
    </cofactor>
    <text evidence="7">Binds 1 dipyrromethane group covalently.</text>
</comment>
<name>A0A0K2SJB8_LIMPI</name>
<dbReference type="EMBL" id="AP014924">
    <property type="protein sequence ID" value="BAS27127.1"/>
    <property type="molecule type" value="Genomic_DNA"/>
</dbReference>
<keyword evidence="11" id="KW-1185">Reference proteome</keyword>
<evidence type="ECO:0000259" key="9">
    <source>
        <dbReference type="Pfam" id="PF03900"/>
    </source>
</evidence>
<feature type="domain" description="Porphobilinogen deaminase C-terminal" evidence="9">
    <location>
        <begin position="227"/>
        <end position="294"/>
    </location>
</feature>
<dbReference type="Proteomes" id="UP000065807">
    <property type="component" value="Chromosome"/>
</dbReference>
<evidence type="ECO:0000256" key="4">
    <source>
        <dbReference type="ARBA" id="ARBA00022679"/>
    </source>
</evidence>
<protein>
    <recommendedName>
        <fullName evidence="7">Porphobilinogen deaminase</fullName>
        <shortName evidence="7">PBG</shortName>
        <ecNumber evidence="7">2.5.1.61</ecNumber>
    </recommendedName>
    <alternativeName>
        <fullName evidence="7">Hydroxymethylbilane synthase</fullName>
        <shortName evidence="7">HMBS</shortName>
    </alternativeName>
    <alternativeName>
        <fullName evidence="7">Pre-uroporphyrinogen synthase</fullName>
    </alternativeName>
</protein>
<evidence type="ECO:0000313" key="10">
    <source>
        <dbReference type="EMBL" id="BAS27127.1"/>
    </source>
</evidence>
<dbReference type="InterPro" id="IPR022417">
    <property type="entry name" value="Porphobilin_deaminase_N"/>
</dbReference>
<evidence type="ECO:0000256" key="2">
    <source>
        <dbReference type="ARBA" id="ARBA00005638"/>
    </source>
</evidence>
<dbReference type="PRINTS" id="PR00151">
    <property type="entry name" value="PORPHBDMNASE"/>
</dbReference>
<evidence type="ECO:0000256" key="7">
    <source>
        <dbReference type="HAMAP-Rule" id="MF_00260"/>
    </source>
</evidence>
<evidence type="ECO:0000256" key="1">
    <source>
        <dbReference type="ARBA" id="ARBA00002869"/>
    </source>
</evidence>
<evidence type="ECO:0000256" key="5">
    <source>
        <dbReference type="ARBA" id="ARBA00023244"/>
    </source>
</evidence>
<dbReference type="InterPro" id="IPR036803">
    <property type="entry name" value="Porphobilinogen_deaminase_C_sf"/>
</dbReference>
<keyword evidence="4 7" id="KW-0808">Transferase</keyword>
<dbReference type="Gene3D" id="3.40.190.10">
    <property type="entry name" value="Periplasmic binding protein-like II"/>
    <property type="match status" value="2"/>
</dbReference>
<dbReference type="FunFam" id="3.40.190.10:FF:000005">
    <property type="entry name" value="Porphobilinogen deaminase"/>
    <property type="match status" value="1"/>
</dbReference>
<reference evidence="11" key="2">
    <citation type="journal article" date="2016" name="Int. J. Syst. Evol. Microbiol.">
        <title>Complete genome sequence and cell structure of Limnochorda pilosa, a Gram-negative spore-former within the phylum Firmicutes.</title>
        <authorList>
            <person name="Watanabe M."/>
            <person name="Kojima H."/>
            <person name="Fukui M."/>
        </authorList>
    </citation>
    <scope>NUCLEOTIDE SEQUENCE [LARGE SCALE GENOMIC DNA]</scope>
    <source>
        <strain evidence="11">HC45</strain>
    </source>
</reference>
<dbReference type="PANTHER" id="PTHR11557">
    <property type="entry name" value="PORPHOBILINOGEN DEAMINASE"/>
    <property type="match status" value="1"/>
</dbReference>
<dbReference type="InterPro" id="IPR022418">
    <property type="entry name" value="Porphobilinogen_deaminase_C"/>
</dbReference>
<dbReference type="GO" id="GO:0006782">
    <property type="term" value="P:protoporphyrinogen IX biosynthetic process"/>
    <property type="evidence" value="ECO:0007669"/>
    <property type="project" value="UniProtKB-UniRule"/>
</dbReference>
<dbReference type="GO" id="GO:0005737">
    <property type="term" value="C:cytoplasm"/>
    <property type="evidence" value="ECO:0007669"/>
    <property type="project" value="UniProtKB-UniRule"/>
</dbReference>
<comment type="similarity">
    <text evidence="2 7">Belongs to the HMBS family.</text>
</comment>
<evidence type="ECO:0000256" key="3">
    <source>
        <dbReference type="ARBA" id="ARBA00011245"/>
    </source>
</evidence>